<evidence type="ECO:0000313" key="4">
    <source>
        <dbReference type="Proteomes" id="UP000318582"/>
    </source>
</evidence>
<dbReference type="GO" id="GO:0005634">
    <property type="term" value="C:nucleus"/>
    <property type="evidence" value="ECO:0007669"/>
    <property type="project" value="TreeGrafter"/>
</dbReference>
<dbReference type="Proteomes" id="UP000318582">
    <property type="component" value="Unassembled WGS sequence"/>
</dbReference>
<comment type="similarity">
    <text evidence="1">Belongs to the gemin-2 family.</text>
</comment>
<dbReference type="GO" id="GO:0000387">
    <property type="term" value="P:spliceosomal snRNP assembly"/>
    <property type="evidence" value="ECO:0007669"/>
    <property type="project" value="InterPro"/>
</dbReference>
<proteinExistence type="inferred from homology"/>
<dbReference type="InterPro" id="IPR035426">
    <property type="entry name" value="Gemin2/Brr1"/>
</dbReference>
<protein>
    <recommendedName>
        <fullName evidence="5">Gem-associated protein 2</fullName>
    </recommendedName>
</protein>
<dbReference type="STRING" id="109895.A0A507EAA3"/>
<feature type="region of interest" description="Disordered" evidence="2">
    <location>
        <begin position="205"/>
        <end position="240"/>
    </location>
</feature>
<dbReference type="PANTHER" id="PTHR12794">
    <property type="entry name" value="GEMIN2"/>
    <property type="match status" value="1"/>
</dbReference>
<dbReference type="PANTHER" id="PTHR12794:SF0">
    <property type="entry name" value="GEM-ASSOCIATED PROTEIN 2"/>
    <property type="match status" value="1"/>
</dbReference>
<dbReference type="Pfam" id="PF04938">
    <property type="entry name" value="SIP1"/>
    <property type="match status" value="1"/>
</dbReference>
<reference evidence="3 4" key="1">
    <citation type="journal article" date="2019" name="Sci. Rep.">
        <title>Comparative genomics of chytrid fungi reveal insights into the obligate biotrophic and pathogenic lifestyle of Synchytrium endobioticum.</title>
        <authorList>
            <person name="van de Vossenberg B.T.L.H."/>
            <person name="Warris S."/>
            <person name="Nguyen H.D.T."/>
            <person name="van Gent-Pelzer M.P.E."/>
            <person name="Joly D.L."/>
            <person name="van de Geest H.C."/>
            <person name="Bonants P.J.M."/>
            <person name="Smith D.S."/>
            <person name="Levesque C.A."/>
            <person name="van der Lee T.A.J."/>
        </authorList>
    </citation>
    <scope>NUCLEOTIDE SEQUENCE [LARGE SCALE GENOMIC DNA]</scope>
    <source>
        <strain evidence="3 4">CBS 809.83</strain>
    </source>
</reference>
<organism evidence="3 4">
    <name type="scientific">Powellomyces hirtus</name>
    <dbReference type="NCBI Taxonomy" id="109895"/>
    <lineage>
        <taxon>Eukaryota</taxon>
        <taxon>Fungi</taxon>
        <taxon>Fungi incertae sedis</taxon>
        <taxon>Chytridiomycota</taxon>
        <taxon>Chytridiomycota incertae sedis</taxon>
        <taxon>Chytridiomycetes</taxon>
        <taxon>Spizellomycetales</taxon>
        <taxon>Powellomycetaceae</taxon>
        <taxon>Powellomyces</taxon>
    </lineage>
</organism>
<name>A0A507EAA3_9FUNG</name>
<feature type="region of interest" description="Disordered" evidence="2">
    <location>
        <begin position="1"/>
        <end position="41"/>
    </location>
</feature>
<feature type="compositionally biased region" description="Basic and acidic residues" evidence="2">
    <location>
        <begin position="21"/>
        <end position="34"/>
    </location>
</feature>
<dbReference type="GO" id="GO:0032797">
    <property type="term" value="C:SMN complex"/>
    <property type="evidence" value="ECO:0007669"/>
    <property type="project" value="TreeGrafter"/>
</dbReference>
<evidence type="ECO:0008006" key="5">
    <source>
        <dbReference type="Google" id="ProtNLM"/>
    </source>
</evidence>
<evidence type="ECO:0000256" key="2">
    <source>
        <dbReference type="SAM" id="MobiDB-lite"/>
    </source>
</evidence>
<comment type="caution">
    <text evidence="3">The sequence shown here is derived from an EMBL/GenBank/DDBJ whole genome shotgun (WGS) entry which is preliminary data.</text>
</comment>
<evidence type="ECO:0000256" key="1">
    <source>
        <dbReference type="ARBA" id="ARBA00025758"/>
    </source>
</evidence>
<feature type="compositionally biased region" description="Acidic residues" evidence="2">
    <location>
        <begin position="223"/>
        <end position="237"/>
    </location>
</feature>
<sequence>MSGYNNSGRRRAGANNGNGNGRRDWTQSDEDGLKRPALPLDGYDIEEPEFVEEGPPASGLQYLRMVRAEANACPQVMRVSPPPNFHHPIPSHVPDIRAQYFGTSTSPPTTFDNTDPPCPPHLAPSSQWLSSFLERFANLQRGLAVHRARYVERRRGTLYRPDPTDERAWKVFCYGEPIPSAIHSENEEKDGKRKWTGGVALLPQTKKTKTESGAASSTSMMMDTEEDGEEGDYEHDNEEQTKEPLLDIVCGLEHGDTIRLIRFHIRWISAANHITETQGQWLFALLMRLDPLLIAEEVATVRELCRLLRRVRAAMGTELRPEDPRAASLNMLVAIVANVFGQRDLADATTTTMTT</sequence>
<dbReference type="AlphaFoldDB" id="A0A507EAA3"/>
<evidence type="ECO:0000313" key="3">
    <source>
        <dbReference type="EMBL" id="TPX60317.1"/>
    </source>
</evidence>
<feature type="compositionally biased region" description="Low complexity" evidence="2">
    <location>
        <begin position="1"/>
        <end position="17"/>
    </location>
</feature>
<dbReference type="EMBL" id="QEAQ01000016">
    <property type="protein sequence ID" value="TPX60317.1"/>
    <property type="molecule type" value="Genomic_DNA"/>
</dbReference>
<dbReference type="Gene3D" id="1.20.58.1070">
    <property type="match status" value="1"/>
</dbReference>
<feature type="compositionally biased region" description="Polar residues" evidence="2">
    <location>
        <begin position="211"/>
        <end position="221"/>
    </location>
</feature>
<gene>
    <name evidence="3" type="ORF">PhCBS80983_g01874</name>
</gene>
<keyword evidence="4" id="KW-1185">Reference proteome</keyword>
<accession>A0A507EAA3</accession>